<sequence>MNYKGYNVHYEFRDLNWIVCLMINFEKSYDDGNHHNDNDDETLYLHNIDWNNKPSLFDINALFGFMSRFLKFFC</sequence>
<evidence type="ECO:0000313" key="2">
    <source>
        <dbReference type="Proteomes" id="UP000790347"/>
    </source>
</evidence>
<dbReference type="AlphaFoldDB" id="A0A922LCA2"/>
<protein>
    <submittedName>
        <fullName evidence="1">Uncharacterized protein</fullName>
    </submittedName>
</protein>
<evidence type="ECO:0000313" key="1">
    <source>
        <dbReference type="EMBL" id="KAH9529032.1"/>
    </source>
</evidence>
<name>A0A922LCA2_DERFA</name>
<accession>A0A922LCA2</accession>
<dbReference type="Proteomes" id="UP000790347">
    <property type="component" value="Unassembled WGS sequence"/>
</dbReference>
<keyword evidence="2" id="KW-1185">Reference proteome</keyword>
<organism evidence="1 2">
    <name type="scientific">Dermatophagoides farinae</name>
    <name type="common">American house dust mite</name>
    <dbReference type="NCBI Taxonomy" id="6954"/>
    <lineage>
        <taxon>Eukaryota</taxon>
        <taxon>Metazoa</taxon>
        <taxon>Ecdysozoa</taxon>
        <taxon>Arthropoda</taxon>
        <taxon>Chelicerata</taxon>
        <taxon>Arachnida</taxon>
        <taxon>Acari</taxon>
        <taxon>Acariformes</taxon>
        <taxon>Sarcoptiformes</taxon>
        <taxon>Astigmata</taxon>
        <taxon>Psoroptidia</taxon>
        <taxon>Analgoidea</taxon>
        <taxon>Pyroglyphidae</taxon>
        <taxon>Dermatophagoidinae</taxon>
        <taxon>Dermatophagoides</taxon>
    </lineage>
</organism>
<reference evidence="1" key="2">
    <citation type="journal article" date="2022" name="Res Sq">
        <title>Comparative Genomics Reveals Insights into the Divergent Evolution of Astigmatic Mites and Household Pest Adaptations.</title>
        <authorList>
            <person name="Xiong Q."/>
            <person name="Wan A.T.-Y."/>
            <person name="Liu X.-Y."/>
            <person name="Fung C.S.-H."/>
            <person name="Xiao X."/>
            <person name="Malainual N."/>
            <person name="Hou J."/>
            <person name="Wang L."/>
            <person name="Wang M."/>
            <person name="Yang K."/>
            <person name="Cui Y."/>
            <person name="Leung E."/>
            <person name="Nong W."/>
            <person name="Shin S.-K."/>
            <person name="Au S."/>
            <person name="Jeong K.Y."/>
            <person name="Chew F.T."/>
            <person name="Hui J."/>
            <person name="Leung T.F."/>
            <person name="Tungtrongchitr A."/>
            <person name="Zhong N."/>
            <person name="Liu Z."/>
            <person name="Tsui S."/>
        </authorList>
    </citation>
    <scope>NUCLEOTIDE SEQUENCE</scope>
    <source>
        <strain evidence="1">Derf</strain>
        <tissue evidence="1">Whole organism</tissue>
    </source>
</reference>
<dbReference type="EMBL" id="ASGP02000001">
    <property type="protein sequence ID" value="KAH9529032.1"/>
    <property type="molecule type" value="Genomic_DNA"/>
</dbReference>
<comment type="caution">
    <text evidence="1">The sequence shown here is derived from an EMBL/GenBank/DDBJ whole genome shotgun (WGS) entry which is preliminary data.</text>
</comment>
<gene>
    <name evidence="1" type="ORF">DERF_002940</name>
</gene>
<proteinExistence type="predicted"/>
<reference evidence="1" key="1">
    <citation type="submission" date="2013-05" db="EMBL/GenBank/DDBJ databases">
        <authorList>
            <person name="Yim A.K.Y."/>
            <person name="Chan T.F."/>
            <person name="Ji K.M."/>
            <person name="Liu X.Y."/>
            <person name="Zhou J.W."/>
            <person name="Li R.Q."/>
            <person name="Yang K.Y."/>
            <person name="Li J."/>
            <person name="Li M."/>
            <person name="Law P.T.W."/>
            <person name="Wu Y.L."/>
            <person name="Cai Z.L."/>
            <person name="Qin H."/>
            <person name="Bao Y."/>
            <person name="Leung R.K.K."/>
            <person name="Ng P.K.S."/>
            <person name="Zou J."/>
            <person name="Zhong X.J."/>
            <person name="Ran P.X."/>
            <person name="Zhong N.S."/>
            <person name="Liu Z.G."/>
            <person name="Tsui S.K.W."/>
        </authorList>
    </citation>
    <scope>NUCLEOTIDE SEQUENCE</scope>
    <source>
        <strain evidence="1">Derf</strain>
        <tissue evidence="1">Whole organism</tissue>
    </source>
</reference>